<sequence length="144" mass="15938">MEKGGDSEKKSTNTFSLFAALYVLAGKKMMASTISAQLNLNLPSLLYTPFNTLLEVIRPTRRKSSLSSHFHINSNPKLCSNRTVLTRVCGDGGGSGAIDASPQQKASSVIPKLPFVFQVWFSLSTHCQCIVYIDRRSFSKQWFS</sequence>
<dbReference type="EMBL" id="JAQIZT010000010">
    <property type="protein sequence ID" value="KAJ6981976.1"/>
    <property type="molecule type" value="Genomic_DNA"/>
</dbReference>
<name>A0AAD6MB35_9ROSI</name>
<comment type="caution">
    <text evidence="1">The sequence shown here is derived from an EMBL/GenBank/DDBJ whole genome shotgun (WGS) entry which is preliminary data.</text>
</comment>
<dbReference type="Proteomes" id="UP001164929">
    <property type="component" value="Chromosome 10"/>
</dbReference>
<keyword evidence="2" id="KW-1185">Reference proteome</keyword>
<accession>A0AAD6MB35</accession>
<evidence type="ECO:0000313" key="1">
    <source>
        <dbReference type="EMBL" id="KAJ6981976.1"/>
    </source>
</evidence>
<proteinExistence type="predicted"/>
<evidence type="ECO:0000313" key="2">
    <source>
        <dbReference type="Proteomes" id="UP001164929"/>
    </source>
</evidence>
<organism evidence="1 2">
    <name type="scientific">Populus alba x Populus x berolinensis</name>
    <dbReference type="NCBI Taxonomy" id="444605"/>
    <lineage>
        <taxon>Eukaryota</taxon>
        <taxon>Viridiplantae</taxon>
        <taxon>Streptophyta</taxon>
        <taxon>Embryophyta</taxon>
        <taxon>Tracheophyta</taxon>
        <taxon>Spermatophyta</taxon>
        <taxon>Magnoliopsida</taxon>
        <taxon>eudicotyledons</taxon>
        <taxon>Gunneridae</taxon>
        <taxon>Pentapetalae</taxon>
        <taxon>rosids</taxon>
        <taxon>fabids</taxon>
        <taxon>Malpighiales</taxon>
        <taxon>Salicaceae</taxon>
        <taxon>Saliceae</taxon>
        <taxon>Populus</taxon>
    </lineage>
</organism>
<protein>
    <submittedName>
        <fullName evidence="1">Uncharacterized protein</fullName>
    </submittedName>
</protein>
<gene>
    <name evidence="1" type="ORF">NC653_025164</name>
</gene>
<reference evidence="1" key="1">
    <citation type="journal article" date="2023" name="Mol. Ecol. Resour.">
        <title>Chromosome-level genome assembly of a triploid poplar Populus alba 'Berolinensis'.</title>
        <authorList>
            <person name="Chen S."/>
            <person name="Yu Y."/>
            <person name="Wang X."/>
            <person name="Wang S."/>
            <person name="Zhang T."/>
            <person name="Zhou Y."/>
            <person name="He R."/>
            <person name="Meng N."/>
            <person name="Wang Y."/>
            <person name="Liu W."/>
            <person name="Liu Z."/>
            <person name="Liu J."/>
            <person name="Guo Q."/>
            <person name="Huang H."/>
            <person name="Sederoff R.R."/>
            <person name="Wang G."/>
            <person name="Qu G."/>
            <person name="Chen S."/>
        </authorList>
    </citation>
    <scope>NUCLEOTIDE SEQUENCE</scope>
    <source>
        <strain evidence="1">SC-2020</strain>
    </source>
</reference>
<dbReference type="AlphaFoldDB" id="A0AAD6MB35"/>